<keyword evidence="2" id="KW-0479">Metal-binding</keyword>
<dbReference type="GO" id="GO:0030976">
    <property type="term" value="F:thiamine pyrophosphate binding"/>
    <property type="evidence" value="ECO:0007669"/>
    <property type="project" value="InterPro"/>
</dbReference>
<evidence type="ECO:0000256" key="3">
    <source>
        <dbReference type="ARBA" id="ARBA00022842"/>
    </source>
</evidence>
<proteinExistence type="predicted"/>
<sequence length="275" mass="30698">MKSKAVLVGGLKNSLKAVVEYAKAHNLGPSSEAKEFLKANQELHAKLTENRKKRAYQFGPDHPRYKDTPHLHFGYCSQIIREVCEEYDGKPRVMIDGYTMSDFVMPYLIHTRPASCITANDQAGVGHGVGLAMGAAIAQREKGEEEIPVLALLGDSGMLNGGFDMDVAVRERLPIVYWISNNAGWMPGMKYPWYGPNWDTMGEHDVTGTIFKGVVQMGEERPLLKFEKLAEVIGAVGMVCEWERDFKAQLSEAMKTAYEQKIPVLMNCIMDSHLV</sequence>
<gene>
    <name evidence="6" type="ORF">S01H4_46509</name>
</gene>
<dbReference type="InterPro" id="IPR045025">
    <property type="entry name" value="HACL1-like"/>
</dbReference>
<dbReference type="GO" id="GO:0016829">
    <property type="term" value="F:lyase activity"/>
    <property type="evidence" value="ECO:0007669"/>
    <property type="project" value="UniProtKB-KW"/>
</dbReference>
<dbReference type="Gene3D" id="3.40.50.970">
    <property type="match status" value="1"/>
</dbReference>
<dbReference type="PANTHER" id="PTHR43710">
    <property type="entry name" value="2-HYDROXYACYL-COA LYASE"/>
    <property type="match status" value="1"/>
</dbReference>
<dbReference type="AlphaFoldDB" id="X1B7S2"/>
<evidence type="ECO:0000256" key="4">
    <source>
        <dbReference type="ARBA" id="ARBA00023239"/>
    </source>
</evidence>
<comment type="caution">
    <text evidence="6">The sequence shown here is derived from an EMBL/GenBank/DDBJ whole genome shotgun (WGS) entry which is preliminary data.</text>
</comment>
<name>X1B7S2_9ZZZZ</name>
<dbReference type="EMBL" id="BART01025999">
    <property type="protein sequence ID" value="GAG91814.1"/>
    <property type="molecule type" value="Genomic_DNA"/>
</dbReference>
<reference evidence="6" key="1">
    <citation type="journal article" date="2014" name="Front. Microbiol.">
        <title>High frequency of phylogenetically diverse reductive dehalogenase-homologous genes in deep subseafloor sedimentary metagenomes.</title>
        <authorList>
            <person name="Kawai M."/>
            <person name="Futagami T."/>
            <person name="Toyoda A."/>
            <person name="Takaki Y."/>
            <person name="Nishi S."/>
            <person name="Hori S."/>
            <person name="Arai W."/>
            <person name="Tsubouchi T."/>
            <person name="Morono Y."/>
            <person name="Uchiyama I."/>
            <person name="Ito T."/>
            <person name="Fujiyama A."/>
            <person name="Inagaki F."/>
            <person name="Takami H."/>
        </authorList>
    </citation>
    <scope>NUCLEOTIDE SEQUENCE</scope>
    <source>
        <strain evidence="6">Expedition CK06-06</strain>
    </source>
</reference>
<evidence type="ECO:0000313" key="6">
    <source>
        <dbReference type="EMBL" id="GAG91814.1"/>
    </source>
</evidence>
<dbReference type="GO" id="GO:0001561">
    <property type="term" value="P:fatty acid alpha-oxidation"/>
    <property type="evidence" value="ECO:0007669"/>
    <property type="project" value="TreeGrafter"/>
</dbReference>
<dbReference type="InterPro" id="IPR029061">
    <property type="entry name" value="THDP-binding"/>
</dbReference>
<evidence type="ECO:0000259" key="5">
    <source>
        <dbReference type="Pfam" id="PF02775"/>
    </source>
</evidence>
<feature type="domain" description="Thiamine pyrophosphate enzyme TPP-binding" evidence="5">
    <location>
        <begin position="106"/>
        <end position="267"/>
    </location>
</feature>
<dbReference type="Pfam" id="PF02775">
    <property type="entry name" value="TPP_enzyme_C"/>
    <property type="match status" value="1"/>
</dbReference>
<accession>X1B7S2</accession>
<evidence type="ECO:0000256" key="1">
    <source>
        <dbReference type="ARBA" id="ARBA00001964"/>
    </source>
</evidence>
<organism evidence="6">
    <name type="scientific">marine sediment metagenome</name>
    <dbReference type="NCBI Taxonomy" id="412755"/>
    <lineage>
        <taxon>unclassified sequences</taxon>
        <taxon>metagenomes</taxon>
        <taxon>ecological metagenomes</taxon>
    </lineage>
</organism>
<evidence type="ECO:0000256" key="2">
    <source>
        <dbReference type="ARBA" id="ARBA00022723"/>
    </source>
</evidence>
<feature type="non-terminal residue" evidence="6">
    <location>
        <position position="275"/>
    </location>
</feature>
<protein>
    <recommendedName>
        <fullName evidence="5">Thiamine pyrophosphate enzyme TPP-binding domain-containing protein</fullName>
    </recommendedName>
</protein>
<dbReference type="SUPFAM" id="SSF52518">
    <property type="entry name" value="Thiamin diphosphate-binding fold (THDP-binding)"/>
    <property type="match status" value="1"/>
</dbReference>
<dbReference type="PANTHER" id="PTHR43710:SF2">
    <property type="entry name" value="2-HYDROXYACYL-COA LYASE 1"/>
    <property type="match status" value="1"/>
</dbReference>
<dbReference type="InterPro" id="IPR011766">
    <property type="entry name" value="TPP_enzyme_TPP-bd"/>
</dbReference>
<dbReference type="GO" id="GO:0046872">
    <property type="term" value="F:metal ion binding"/>
    <property type="evidence" value="ECO:0007669"/>
    <property type="project" value="UniProtKB-KW"/>
</dbReference>
<keyword evidence="4" id="KW-0456">Lyase</keyword>
<comment type="cofactor">
    <cofactor evidence="1">
        <name>thiamine diphosphate</name>
        <dbReference type="ChEBI" id="CHEBI:58937"/>
    </cofactor>
</comment>
<keyword evidence="3" id="KW-0460">Magnesium</keyword>